<keyword evidence="1" id="KW-0732">Signal</keyword>
<dbReference type="InterPro" id="IPR059232">
    <property type="entry name" value="Porin_put"/>
</dbReference>
<name>A0A6N6N9C5_9BACT</name>
<comment type="caution">
    <text evidence="2">The sequence shown here is derived from an EMBL/GenBank/DDBJ whole genome shotgun (WGS) entry which is preliminary data.</text>
</comment>
<evidence type="ECO:0000313" key="3">
    <source>
        <dbReference type="Proteomes" id="UP000438699"/>
    </source>
</evidence>
<dbReference type="EMBL" id="WAIE01000001">
    <property type="protein sequence ID" value="KAB1443447.1"/>
    <property type="molecule type" value="Genomic_DNA"/>
</dbReference>
<accession>A0A6N6N9C5</accession>
<dbReference type="Proteomes" id="UP000438699">
    <property type="component" value="Unassembled WGS sequence"/>
</dbReference>
<dbReference type="AlphaFoldDB" id="A0A6N6N9C5"/>
<keyword evidence="3" id="KW-1185">Reference proteome</keyword>
<feature type="signal peptide" evidence="1">
    <location>
        <begin position="1"/>
        <end position="24"/>
    </location>
</feature>
<dbReference type="NCBIfam" id="NF033939">
    <property type="entry name" value="DESULF_POR1"/>
    <property type="match status" value="1"/>
</dbReference>
<feature type="chain" id="PRO_5026857416" description="Porin" evidence="1">
    <location>
        <begin position="25"/>
        <end position="422"/>
    </location>
</feature>
<dbReference type="OrthoDB" id="5464498at2"/>
<evidence type="ECO:0000313" key="2">
    <source>
        <dbReference type="EMBL" id="KAB1443447.1"/>
    </source>
</evidence>
<gene>
    <name evidence="2" type="ORF">F8A88_04125</name>
</gene>
<dbReference type="RefSeq" id="WP_151149818.1">
    <property type="nucleotide sequence ID" value="NZ_WAIE01000001.1"/>
</dbReference>
<evidence type="ECO:0000256" key="1">
    <source>
        <dbReference type="SAM" id="SignalP"/>
    </source>
</evidence>
<sequence length="422" mass="46312">MKRLVLLTMLCAFVLGMAATTASAADIKATGSYVFEAVWGDNSFDDDDQDSDFDVYQRLRTKFEFIANENLKGVLYTEVGTSTWGETMRVGDDIDDVVTIKAGYIDFNWPGTQQNIKVGHLNIDLPNAIGDGSIILSDELPTAVISGPITDNVAYLFGWHRLDKSGAQNSTADELDAVSLALPLTFDGISVTPYTLIGYAGDNYDNDLNNVWWAGASFEMTMFDPFVFKADLAYGASDNEAEANETDGWYFAAAAEYKGLDFMTPELFFAYTSGDDEDAATDGGGSMPNIGVGDWALGSFWFGGDWGVGAQSSVDADADYFGFWTLGVSLKDISFFEGLTHTVNVMYIQGTNDDENVGVGTDLTYLSDDDSLWELDLNSQYSIYDELTAYVELGWIAPDWADERNINDDEAWKVSTGLNYEF</sequence>
<organism evidence="2 3">
    <name type="scientific">Pseudodesulfovibrio senegalensis</name>
    <dbReference type="NCBI Taxonomy" id="1721087"/>
    <lineage>
        <taxon>Bacteria</taxon>
        <taxon>Pseudomonadati</taxon>
        <taxon>Thermodesulfobacteriota</taxon>
        <taxon>Desulfovibrionia</taxon>
        <taxon>Desulfovibrionales</taxon>
        <taxon>Desulfovibrionaceae</taxon>
    </lineage>
</organism>
<evidence type="ECO:0008006" key="4">
    <source>
        <dbReference type="Google" id="ProtNLM"/>
    </source>
</evidence>
<proteinExistence type="predicted"/>
<protein>
    <recommendedName>
        <fullName evidence="4">Porin</fullName>
    </recommendedName>
</protein>
<reference evidence="2 3" key="1">
    <citation type="journal article" date="2017" name="Int. J. Syst. Evol. Microbiol.">
        <title>Desulfovibrio senegalensis sp. nov., a mesophilic sulfate reducer isolated from marine sediment.</title>
        <authorList>
            <person name="Thioye A."/>
            <person name="Gam Z.B.A."/>
            <person name="Mbengue M."/>
            <person name="Cayol J.L."/>
            <person name="Joseph-Bartoli M."/>
            <person name="Toure-Kane C."/>
            <person name="Labat M."/>
        </authorList>
    </citation>
    <scope>NUCLEOTIDE SEQUENCE [LARGE SCALE GENOMIC DNA]</scope>
    <source>
        <strain evidence="2 3">DSM 101509</strain>
    </source>
</reference>